<proteinExistence type="predicted"/>
<dbReference type="OrthoDB" id="3397489at2"/>
<comment type="subcellular location">
    <subcellularLocation>
        <location evidence="1">Cell membrane</location>
    </subcellularLocation>
</comment>
<dbReference type="InterPro" id="IPR043760">
    <property type="entry name" value="PycTM_dom"/>
</dbReference>
<keyword evidence="6" id="KW-0051">Antiviral defense</keyword>
<keyword evidence="2" id="KW-1003">Cell membrane</keyword>
<feature type="transmembrane region" description="Helical" evidence="8">
    <location>
        <begin position="41"/>
        <end position="59"/>
    </location>
</feature>
<evidence type="ECO:0000259" key="9">
    <source>
        <dbReference type="Pfam" id="PF18967"/>
    </source>
</evidence>
<name>M3VDA0_GORML</name>
<evidence type="ECO:0000313" key="10">
    <source>
        <dbReference type="EMBL" id="GAC78264.1"/>
    </source>
</evidence>
<keyword evidence="3 8" id="KW-0812">Transmembrane</keyword>
<dbReference type="AlphaFoldDB" id="M3VDA0"/>
<keyword evidence="4" id="KW-0547">Nucleotide-binding</keyword>
<organism evidence="10 11">
    <name type="scientific">Gordonia malaquae NBRC 108250</name>
    <dbReference type="NCBI Taxonomy" id="1223542"/>
    <lineage>
        <taxon>Bacteria</taxon>
        <taxon>Bacillati</taxon>
        <taxon>Actinomycetota</taxon>
        <taxon>Actinomycetes</taxon>
        <taxon>Mycobacteriales</taxon>
        <taxon>Gordoniaceae</taxon>
        <taxon>Gordonia</taxon>
    </lineage>
</organism>
<evidence type="ECO:0000256" key="6">
    <source>
        <dbReference type="ARBA" id="ARBA00023118"/>
    </source>
</evidence>
<keyword evidence="7 8" id="KW-0472">Membrane</keyword>
<dbReference type="GO" id="GO:0000166">
    <property type="term" value="F:nucleotide binding"/>
    <property type="evidence" value="ECO:0007669"/>
    <property type="project" value="UniProtKB-KW"/>
</dbReference>
<evidence type="ECO:0000313" key="11">
    <source>
        <dbReference type="Proteomes" id="UP000035009"/>
    </source>
</evidence>
<reference evidence="10 11" key="1">
    <citation type="submission" date="2013-02" db="EMBL/GenBank/DDBJ databases">
        <title>Whole genome shotgun sequence of Gordonia malaquae NBRC 108250.</title>
        <authorList>
            <person name="Yoshida I."/>
            <person name="Hosoyama A."/>
            <person name="Tsuchikane K."/>
            <person name="Ando Y."/>
            <person name="Baba S."/>
            <person name="Ohji S."/>
            <person name="Hamada M."/>
            <person name="Tamura T."/>
            <person name="Yamazoe A."/>
            <person name="Yamazaki S."/>
            <person name="Fujita N."/>
        </authorList>
    </citation>
    <scope>NUCLEOTIDE SEQUENCE [LARGE SCALE GENOMIC DNA]</scope>
    <source>
        <strain evidence="10 11">NBRC 108250</strain>
    </source>
</reference>
<feature type="domain" description="Pycsar effector protein" evidence="9">
    <location>
        <begin position="22"/>
        <end position="150"/>
    </location>
</feature>
<accession>M3VDA0</accession>
<comment type="caution">
    <text evidence="10">The sequence shown here is derived from an EMBL/GenBank/DDBJ whole genome shotgun (WGS) entry which is preliminary data.</text>
</comment>
<evidence type="ECO:0000256" key="3">
    <source>
        <dbReference type="ARBA" id="ARBA00022692"/>
    </source>
</evidence>
<feature type="transmembrane region" description="Helical" evidence="8">
    <location>
        <begin position="71"/>
        <end position="92"/>
    </location>
</feature>
<evidence type="ECO:0000256" key="2">
    <source>
        <dbReference type="ARBA" id="ARBA00022475"/>
    </source>
</evidence>
<dbReference type="EMBL" id="BAOP01000003">
    <property type="protein sequence ID" value="GAC78264.1"/>
    <property type="molecule type" value="Genomic_DNA"/>
</dbReference>
<evidence type="ECO:0000256" key="5">
    <source>
        <dbReference type="ARBA" id="ARBA00022989"/>
    </source>
</evidence>
<gene>
    <name evidence="10" type="ORF">GM1_003_00010</name>
</gene>
<evidence type="ECO:0000256" key="7">
    <source>
        <dbReference type="ARBA" id="ARBA00023136"/>
    </source>
</evidence>
<evidence type="ECO:0000256" key="4">
    <source>
        <dbReference type="ARBA" id="ARBA00022741"/>
    </source>
</evidence>
<keyword evidence="11" id="KW-1185">Reference proteome</keyword>
<dbReference type="GO" id="GO:0051607">
    <property type="term" value="P:defense response to virus"/>
    <property type="evidence" value="ECO:0007669"/>
    <property type="project" value="UniProtKB-KW"/>
</dbReference>
<dbReference type="GO" id="GO:0005886">
    <property type="term" value="C:plasma membrane"/>
    <property type="evidence" value="ECO:0007669"/>
    <property type="project" value="UniProtKB-SubCell"/>
</dbReference>
<protein>
    <recommendedName>
        <fullName evidence="9">Pycsar effector protein domain-containing protein</fullName>
    </recommendedName>
</protein>
<sequence length="151" mass="16166">MAIEPQNNGDETTHSDAQAVDTAWRIHSALLTWTSSVDQKASFVLAIDGAFLGIAAAVVSQDGRLAPSGPISVLLLSLSVALAVVAGGYSLAAIKPNLKTIVDSRIDSSHFIYFGHLKMMDALRIRSALTREDILGALTNQLKEMSEICWN</sequence>
<evidence type="ECO:0000256" key="1">
    <source>
        <dbReference type="ARBA" id="ARBA00004236"/>
    </source>
</evidence>
<keyword evidence="5 8" id="KW-1133">Transmembrane helix</keyword>
<dbReference type="STRING" id="410332.SAMN04488550_2246"/>
<evidence type="ECO:0000256" key="8">
    <source>
        <dbReference type="SAM" id="Phobius"/>
    </source>
</evidence>
<feature type="non-terminal residue" evidence="10">
    <location>
        <position position="151"/>
    </location>
</feature>
<dbReference type="RefSeq" id="WP_008376157.1">
    <property type="nucleotide sequence ID" value="NZ_BAOP01000003.1"/>
</dbReference>
<dbReference type="Proteomes" id="UP000035009">
    <property type="component" value="Unassembled WGS sequence"/>
</dbReference>
<dbReference type="Pfam" id="PF18967">
    <property type="entry name" value="PycTM"/>
    <property type="match status" value="1"/>
</dbReference>